<dbReference type="Pfam" id="PF26045">
    <property type="entry name" value="OB_2TM_halo"/>
    <property type="match status" value="1"/>
</dbReference>
<dbReference type="InterPro" id="IPR058927">
    <property type="entry name" value="OB_2TM"/>
</dbReference>
<evidence type="ECO:0000313" key="2">
    <source>
        <dbReference type="EMBL" id="ELY93780.1"/>
    </source>
</evidence>
<protein>
    <recommendedName>
        <fullName evidence="4">OB-fold tRNA/helicase-type nucleic acid binding protein</fullName>
    </recommendedName>
</protein>
<name>M0A4V2_9EURY</name>
<proteinExistence type="predicted"/>
<accession>M0A4V2</accession>
<dbReference type="OrthoDB" id="206389at2157"/>
<keyword evidence="1" id="KW-1133">Transmembrane helix</keyword>
<gene>
    <name evidence="2" type="ORF">C483_03854</name>
</gene>
<dbReference type="RefSeq" id="WP_006652020.1">
    <property type="nucleotide sequence ID" value="NZ_AOIM01000013.1"/>
</dbReference>
<comment type="caution">
    <text evidence="2">The sequence shown here is derived from an EMBL/GenBank/DDBJ whole genome shotgun (WGS) entry which is preliminary data.</text>
</comment>
<evidence type="ECO:0000256" key="1">
    <source>
        <dbReference type="SAM" id="Phobius"/>
    </source>
</evidence>
<keyword evidence="1" id="KW-0812">Transmembrane</keyword>
<dbReference type="EMBL" id="AOIM01000013">
    <property type="protein sequence ID" value="ELY93780.1"/>
    <property type="molecule type" value="Genomic_DNA"/>
</dbReference>
<feature type="transmembrane region" description="Helical" evidence="1">
    <location>
        <begin position="131"/>
        <end position="149"/>
    </location>
</feature>
<sequence length="198" mass="21458">MAEPFGQRGRLLAILLLLALLFGLMVWAGASPAEPMEQPGPDETDVPQDRAAYVGSAVTLGGEVVSTEPVVIATRASGYGQFTIVGADDTLVTTGGPLESGDQLTAYGTLEDESTLVAERTVTRQSNEMQYMYAVSLLGGLWVVGRFACGWRFDRERLAFVPRERRLSVTRWLSSRFTDWLTTLRAPSRGGAGGERRG</sequence>
<keyword evidence="3" id="KW-1185">Reference proteome</keyword>
<organism evidence="2 3">
    <name type="scientific">Natrialba hulunbeirensis JCM 10989</name>
    <dbReference type="NCBI Taxonomy" id="1227493"/>
    <lineage>
        <taxon>Archaea</taxon>
        <taxon>Methanobacteriati</taxon>
        <taxon>Methanobacteriota</taxon>
        <taxon>Stenosarchaea group</taxon>
        <taxon>Halobacteria</taxon>
        <taxon>Halobacteriales</taxon>
        <taxon>Natrialbaceae</taxon>
        <taxon>Natrialba</taxon>
    </lineage>
</organism>
<dbReference type="Proteomes" id="UP000011519">
    <property type="component" value="Unassembled WGS sequence"/>
</dbReference>
<dbReference type="STRING" id="1227493.C483_03854"/>
<dbReference type="PATRIC" id="fig|1227493.4.peg.735"/>
<evidence type="ECO:0000313" key="3">
    <source>
        <dbReference type="Proteomes" id="UP000011519"/>
    </source>
</evidence>
<keyword evidence="1" id="KW-0472">Membrane</keyword>
<evidence type="ECO:0008006" key="4">
    <source>
        <dbReference type="Google" id="ProtNLM"/>
    </source>
</evidence>
<dbReference type="AlphaFoldDB" id="M0A4V2"/>
<reference evidence="2 3" key="1">
    <citation type="journal article" date="2014" name="PLoS Genet.">
        <title>Phylogenetically driven sequencing of extremely halophilic archaea reveals strategies for static and dynamic osmo-response.</title>
        <authorList>
            <person name="Becker E.A."/>
            <person name="Seitzer P.M."/>
            <person name="Tritt A."/>
            <person name="Larsen D."/>
            <person name="Krusor M."/>
            <person name="Yao A.I."/>
            <person name="Wu D."/>
            <person name="Madern D."/>
            <person name="Eisen J.A."/>
            <person name="Darling A.E."/>
            <person name="Facciotti M.T."/>
        </authorList>
    </citation>
    <scope>NUCLEOTIDE SEQUENCE [LARGE SCALE GENOMIC DNA]</scope>
    <source>
        <strain evidence="2 3">JCM 10989</strain>
    </source>
</reference>